<dbReference type="AlphaFoldDB" id="A0A916TQP7"/>
<dbReference type="Gene3D" id="3.40.50.720">
    <property type="entry name" value="NAD(P)-binding Rossmann-like Domain"/>
    <property type="match status" value="1"/>
</dbReference>
<gene>
    <name evidence="4" type="ORF">GCM10011494_11430</name>
</gene>
<evidence type="ECO:0000256" key="3">
    <source>
        <dbReference type="RuleBase" id="RU000363"/>
    </source>
</evidence>
<dbReference type="PRINTS" id="PR00080">
    <property type="entry name" value="SDRFAMILY"/>
</dbReference>
<reference evidence="4" key="1">
    <citation type="journal article" date="2014" name="Int. J. Syst. Evol. Microbiol.">
        <title>Complete genome sequence of Corynebacterium casei LMG S-19264T (=DSM 44701T), isolated from a smear-ripened cheese.</title>
        <authorList>
            <consortium name="US DOE Joint Genome Institute (JGI-PGF)"/>
            <person name="Walter F."/>
            <person name="Albersmeier A."/>
            <person name="Kalinowski J."/>
            <person name="Ruckert C."/>
        </authorList>
    </citation>
    <scope>NUCLEOTIDE SEQUENCE</scope>
    <source>
        <strain evidence="4">CGMCC 1.15095</strain>
    </source>
</reference>
<sequence length="257" mass="27223">MPRALITGASSGIGREFAEQLAKRGYDLVLVARREARLRELAVKLGRSGVDIEVLLADLGEATGLRRVRERIAEGGSCDLVVNNAGFAIRGMAPDIALDDIAAMLLVNVEAAVGVSVAAMKRMMQQGQGGIINVASGMVFMQMPDNAGYASSKNFVMAFTRHMQAEAAESGVYVQLLLPGVVATEMHQVAKVDLSGYPPEIVMQVEDLVASSLKAFDTGELVCIPSLAAPGLWDAYVAAEGALAVNVSRDSPAERYK</sequence>
<evidence type="ECO:0000256" key="2">
    <source>
        <dbReference type="ARBA" id="ARBA00023002"/>
    </source>
</evidence>
<keyword evidence="2" id="KW-0560">Oxidoreductase</keyword>
<dbReference type="Pfam" id="PF00106">
    <property type="entry name" value="adh_short"/>
    <property type="match status" value="1"/>
</dbReference>
<comment type="caution">
    <text evidence="4">The sequence shown here is derived from an EMBL/GenBank/DDBJ whole genome shotgun (WGS) entry which is preliminary data.</text>
</comment>
<dbReference type="InterPro" id="IPR002347">
    <property type="entry name" value="SDR_fam"/>
</dbReference>
<dbReference type="GO" id="GO:0016020">
    <property type="term" value="C:membrane"/>
    <property type="evidence" value="ECO:0007669"/>
    <property type="project" value="TreeGrafter"/>
</dbReference>
<evidence type="ECO:0000256" key="1">
    <source>
        <dbReference type="ARBA" id="ARBA00006484"/>
    </source>
</evidence>
<dbReference type="RefSeq" id="WP_188769373.1">
    <property type="nucleotide sequence ID" value="NZ_BMHK01000005.1"/>
</dbReference>
<accession>A0A916TQP7</accession>
<protein>
    <submittedName>
        <fullName evidence="4">Short-chain dehydrogenase</fullName>
    </submittedName>
</protein>
<reference evidence="4" key="2">
    <citation type="submission" date="2020-09" db="EMBL/GenBank/DDBJ databases">
        <authorList>
            <person name="Sun Q."/>
            <person name="Zhou Y."/>
        </authorList>
    </citation>
    <scope>NUCLEOTIDE SEQUENCE</scope>
    <source>
        <strain evidence="4">CGMCC 1.15095</strain>
    </source>
</reference>
<evidence type="ECO:0000313" key="5">
    <source>
        <dbReference type="Proteomes" id="UP000608154"/>
    </source>
</evidence>
<dbReference type="Proteomes" id="UP000608154">
    <property type="component" value="Unassembled WGS sequence"/>
</dbReference>
<dbReference type="PROSITE" id="PS00061">
    <property type="entry name" value="ADH_SHORT"/>
    <property type="match status" value="1"/>
</dbReference>
<evidence type="ECO:0000313" key="4">
    <source>
        <dbReference type="EMBL" id="GGB94672.1"/>
    </source>
</evidence>
<organism evidence="4 5">
    <name type="scientific">Novosphingobium endophyticum</name>
    <dbReference type="NCBI Taxonomy" id="1955250"/>
    <lineage>
        <taxon>Bacteria</taxon>
        <taxon>Pseudomonadati</taxon>
        <taxon>Pseudomonadota</taxon>
        <taxon>Alphaproteobacteria</taxon>
        <taxon>Sphingomonadales</taxon>
        <taxon>Sphingomonadaceae</taxon>
        <taxon>Novosphingobium</taxon>
    </lineage>
</organism>
<dbReference type="PANTHER" id="PTHR44196:SF1">
    <property type="entry name" value="DEHYDROGENASE_REDUCTASE SDR FAMILY MEMBER 7B"/>
    <property type="match status" value="1"/>
</dbReference>
<dbReference type="GO" id="GO:0016491">
    <property type="term" value="F:oxidoreductase activity"/>
    <property type="evidence" value="ECO:0007669"/>
    <property type="project" value="UniProtKB-KW"/>
</dbReference>
<dbReference type="InterPro" id="IPR020904">
    <property type="entry name" value="Sc_DH/Rdtase_CS"/>
</dbReference>
<name>A0A916TQP7_9SPHN</name>
<proteinExistence type="inferred from homology"/>
<keyword evidence="5" id="KW-1185">Reference proteome</keyword>
<dbReference type="PIRSF" id="PIRSF000126">
    <property type="entry name" value="11-beta-HSD1"/>
    <property type="match status" value="1"/>
</dbReference>
<dbReference type="PRINTS" id="PR00081">
    <property type="entry name" value="GDHRDH"/>
</dbReference>
<dbReference type="InterPro" id="IPR036291">
    <property type="entry name" value="NAD(P)-bd_dom_sf"/>
</dbReference>
<dbReference type="EMBL" id="BMHK01000005">
    <property type="protein sequence ID" value="GGB94672.1"/>
    <property type="molecule type" value="Genomic_DNA"/>
</dbReference>
<dbReference type="SUPFAM" id="SSF51735">
    <property type="entry name" value="NAD(P)-binding Rossmann-fold domains"/>
    <property type="match status" value="1"/>
</dbReference>
<dbReference type="PANTHER" id="PTHR44196">
    <property type="entry name" value="DEHYDROGENASE/REDUCTASE SDR FAMILY MEMBER 7B"/>
    <property type="match status" value="1"/>
</dbReference>
<dbReference type="CDD" id="cd05233">
    <property type="entry name" value="SDR_c"/>
    <property type="match status" value="1"/>
</dbReference>
<comment type="similarity">
    <text evidence="1 3">Belongs to the short-chain dehydrogenases/reductases (SDR) family.</text>
</comment>